<keyword evidence="2" id="KW-0472">Membrane</keyword>
<name>A0A841BZN6_9ACTN</name>
<comment type="caution">
    <text evidence="3">The sequence shown here is derived from an EMBL/GenBank/DDBJ whole genome shotgun (WGS) entry which is preliminary data.</text>
</comment>
<evidence type="ECO:0000313" key="3">
    <source>
        <dbReference type="EMBL" id="MBB5872121.1"/>
    </source>
</evidence>
<proteinExistence type="predicted"/>
<dbReference type="EMBL" id="JACHMN010000003">
    <property type="protein sequence ID" value="MBB5872121.1"/>
    <property type="molecule type" value="Genomic_DNA"/>
</dbReference>
<feature type="region of interest" description="Disordered" evidence="1">
    <location>
        <begin position="158"/>
        <end position="178"/>
    </location>
</feature>
<feature type="transmembrane region" description="Helical" evidence="2">
    <location>
        <begin position="83"/>
        <end position="104"/>
    </location>
</feature>
<dbReference type="InterPro" id="IPR045629">
    <property type="entry name" value="DUF6232"/>
</dbReference>
<feature type="compositionally biased region" description="Low complexity" evidence="1">
    <location>
        <begin position="163"/>
        <end position="178"/>
    </location>
</feature>
<keyword evidence="4" id="KW-1185">Reference proteome</keyword>
<keyword evidence="2" id="KW-0812">Transmembrane</keyword>
<dbReference type="RefSeq" id="WP_184841500.1">
    <property type="nucleotide sequence ID" value="NZ_JACHMN010000003.1"/>
</dbReference>
<keyword evidence="2" id="KW-1133">Transmembrane helix</keyword>
<organism evidence="3 4">
    <name type="scientific">Allocatelliglobosispora scoriae</name>
    <dbReference type="NCBI Taxonomy" id="643052"/>
    <lineage>
        <taxon>Bacteria</taxon>
        <taxon>Bacillati</taxon>
        <taxon>Actinomycetota</taxon>
        <taxon>Actinomycetes</taxon>
        <taxon>Micromonosporales</taxon>
        <taxon>Micromonosporaceae</taxon>
        <taxon>Allocatelliglobosispora</taxon>
    </lineage>
</organism>
<evidence type="ECO:0000313" key="4">
    <source>
        <dbReference type="Proteomes" id="UP000587527"/>
    </source>
</evidence>
<feature type="transmembrane region" description="Helical" evidence="2">
    <location>
        <begin position="58"/>
        <end position="77"/>
    </location>
</feature>
<dbReference type="AlphaFoldDB" id="A0A841BZN6"/>
<gene>
    <name evidence="3" type="ORF">F4553_005555</name>
</gene>
<sequence length="190" mass="20973">MTENSMENRQDSASPTSDVLLSLPGIRITTSWLMIADRRYSVLELRDLRTQRGPFDPVTTRAGLATMIGIALLGATVRSLPPIGLLGAVIAITALAAITAITAWRRPRGYTLWAESHGLMLQLYYSDDQRIFGHVCRTLMRARERAFDAAIPNPPHYGRRLETSSVPHPSTLSPTTTTAERARNIFTRAG</sequence>
<reference evidence="3 4" key="1">
    <citation type="submission" date="2020-08" db="EMBL/GenBank/DDBJ databases">
        <title>Sequencing the genomes of 1000 actinobacteria strains.</title>
        <authorList>
            <person name="Klenk H.-P."/>
        </authorList>
    </citation>
    <scope>NUCLEOTIDE SEQUENCE [LARGE SCALE GENOMIC DNA]</scope>
    <source>
        <strain evidence="3 4">DSM 45362</strain>
    </source>
</reference>
<evidence type="ECO:0000256" key="1">
    <source>
        <dbReference type="SAM" id="MobiDB-lite"/>
    </source>
</evidence>
<evidence type="ECO:0000256" key="2">
    <source>
        <dbReference type="SAM" id="Phobius"/>
    </source>
</evidence>
<dbReference type="Proteomes" id="UP000587527">
    <property type="component" value="Unassembled WGS sequence"/>
</dbReference>
<dbReference type="Pfam" id="PF19744">
    <property type="entry name" value="DUF6232"/>
    <property type="match status" value="1"/>
</dbReference>
<protein>
    <submittedName>
        <fullName evidence="3">Uncharacterized protein</fullName>
    </submittedName>
</protein>
<accession>A0A841BZN6</accession>